<dbReference type="EMBL" id="CH476623">
    <property type="protein sequence ID" value="EDN99868.1"/>
    <property type="molecule type" value="Genomic_DNA"/>
</dbReference>
<dbReference type="RefSeq" id="XP_001596506.1">
    <property type="nucleotide sequence ID" value="XM_001596456.1"/>
</dbReference>
<sequence length="84" mass="9717">MDLLILGVGEMIFIFISFEIRSSKVDFEIEIEIVICGVVDAWGLYDLYDFWTLLIVHYNVLCDQKGVYRPAIVFNLKSTGEEHL</sequence>
<keyword evidence="2" id="KW-1185">Reference proteome</keyword>
<dbReference type="Proteomes" id="UP000001312">
    <property type="component" value="Unassembled WGS sequence"/>
</dbReference>
<protein>
    <submittedName>
        <fullName evidence="1">Uncharacterized protein</fullName>
    </submittedName>
</protein>
<evidence type="ECO:0000313" key="2">
    <source>
        <dbReference type="Proteomes" id="UP000001312"/>
    </source>
</evidence>
<reference evidence="2" key="1">
    <citation type="journal article" date="2011" name="PLoS Genet.">
        <title>Genomic analysis of the necrotrophic fungal pathogens Sclerotinia sclerotiorum and Botrytis cinerea.</title>
        <authorList>
            <person name="Amselem J."/>
            <person name="Cuomo C.A."/>
            <person name="van Kan J.A."/>
            <person name="Viaud M."/>
            <person name="Benito E.P."/>
            <person name="Couloux A."/>
            <person name="Coutinho P.M."/>
            <person name="de Vries R.P."/>
            <person name="Dyer P.S."/>
            <person name="Fillinger S."/>
            <person name="Fournier E."/>
            <person name="Gout L."/>
            <person name="Hahn M."/>
            <person name="Kohn L."/>
            <person name="Lapalu N."/>
            <person name="Plummer K.M."/>
            <person name="Pradier J.M."/>
            <person name="Quevillon E."/>
            <person name="Sharon A."/>
            <person name="Simon A."/>
            <person name="ten Have A."/>
            <person name="Tudzynski B."/>
            <person name="Tudzynski P."/>
            <person name="Wincker P."/>
            <person name="Andrew M."/>
            <person name="Anthouard V."/>
            <person name="Beever R.E."/>
            <person name="Beffa R."/>
            <person name="Benoit I."/>
            <person name="Bouzid O."/>
            <person name="Brault B."/>
            <person name="Chen Z."/>
            <person name="Choquer M."/>
            <person name="Collemare J."/>
            <person name="Cotton P."/>
            <person name="Danchin E.G."/>
            <person name="Da Silva C."/>
            <person name="Gautier A."/>
            <person name="Giraud C."/>
            <person name="Giraud T."/>
            <person name="Gonzalez C."/>
            <person name="Grossetete S."/>
            <person name="Guldener U."/>
            <person name="Henrissat B."/>
            <person name="Howlett B.J."/>
            <person name="Kodira C."/>
            <person name="Kretschmer M."/>
            <person name="Lappartient A."/>
            <person name="Leroch M."/>
            <person name="Levis C."/>
            <person name="Mauceli E."/>
            <person name="Neuveglise C."/>
            <person name="Oeser B."/>
            <person name="Pearson M."/>
            <person name="Poulain J."/>
            <person name="Poussereau N."/>
            <person name="Quesneville H."/>
            <person name="Rascle C."/>
            <person name="Schumacher J."/>
            <person name="Segurens B."/>
            <person name="Sexton A."/>
            <person name="Silva E."/>
            <person name="Sirven C."/>
            <person name="Soanes D.M."/>
            <person name="Talbot N.J."/>
            <person name="Templeton M."/>
            <person name="Yandava C."/>
            <person name="Yarden O."/>
            <person name="Zeng Q."/>
            <person name="Rollins J.A."/>
            <person name="Lebrun M.H."/>
            <person name="Dickman M."/>
        </authorList>
    </citation>
    <scope>NUCLEOTIDE SEQUENCE [LARGE SCALE GENOMIC DNA]</scope>
    <source>
        <strain evidence="2">ATCC 18683 / 1980 / Ss-1</strain>
    </source>
</reference>
<name>A7EBP0_SCLS1</name>
<evidence type="ECO:0000313" key="1">
    <source>
        <dbReference type="EMBL" id="EDN99868.1"/>
    </source>
</evidence>
<dbReference type="InParanoid" id="A7EBP0"/>
<dbReference type="GeneID" id="5492789"/>
<dbReference type="KEGG" id="ssl:SS1G_02726"/>
<organism evidence="1 2">
    <name type="scientific">Sclerotinia sclerotiorum (strain ATCC 18683 / 1980 / Ss-1)</name>
    <name type="common">White mold</name>
    <name type="synonym">Whetzelinia sclerotiorum</name>
    <dbReference type="NCBI Taxonomy" id="665079"/>
    <lineage>
        <taxon>Eukaryota</taxon>
        <taxon>Fungi</taxon>
        <taxon>Dikarya</taxon>
        <taxon>Ascomycota</taxon>
        <taxon>Pezizomycotina</taxon>
        <taxon>Leotiomycetes</taxon>
        <taxon>Helotiales</taxon>
        <taxon>Sclerotiniaceae</taxon>
        <taxon>Sclerotinia</taxon>
    </lineage>
</organism>
<proteinExistence type="predicted"/>
<dbReference type="AlphaFoldDB" id="A7EBP0"/>
<dbReference type="HOGENOM" id="CLU_2528825_0_0_1"/>
<gene>
    <name evidence="1" type="ORF">SS1G_02726</name>
</gene>
<accession>A7EBP0</accession>